<dbReference type="RefSeq" id="XP_031023940.1">
    <property type="nucleotide sequence ID" value="XM_031170084.1"/>
</dbReference>
<dbReference type="AlphaFoldDB" id="A0A507C5I1"/>
<evidence type="ECO:0000256" key="2">
    <source>
        <dbReference type="ARBA" id="ARBA00005263"/>
    </source>
</evidence>
<feature type="region of interest" description="Disordered" evidence="7">
    <location>
        <begin position="28"/>
        <end position="89"/>
    </location>
</feature>
<evidence type="ECO:0000256" key="4">
    <source>
        <dbReference type="ARBA" id="ARBA00023176"/>
    </source>
</evidence>
<dbReference type="PANTHER" id="PTHR10639">
    <property type="entry name" value="CLATHRIN LIGHT CHAIN"/>
    <property type="match status" value="1"/>
</dbReference>
<keyword evidence="3 6" id="KW-0472">Membrane</keyword>
<sequence>MDETADFLSREDEAVHALGLGDSGAAIFQPPSAPAAKEDWGAFDSEPAFQNSPAMSTSTPIPPVSFMSSMSTGGSSPTKQLTNTEDEPEVIKQWREQFNKTIAERDEKSKAKHAEILAAAKTSLERFYADYNATKTKGIGKNRETEKSSIANRDDTSGNVWERAVKQIETASSSSSSNPARLKGLGKTGTADEKPAKVKSLGKVKDTSRMKDVLKSLVKDEKAPGITA</sequence>
<evidence type="ECO:0000256" key="1">
    <source>
        <dbReference type="ARBA" id="ARBA00004180"/>
    </source>
</evidence>
<reference evidence="8 9" key="1">
    <citation type="journal article" date="2019" name="Sci. Rep.">
        <title>Comparative genomics of chytrid fungi reveal insights into the obligate biotrophic and pathogenic lifestyle of Synchytrium endobioticum.</title>
        <authorList>
            <person name="van de Vossenberg B.T.L.H."/>
            <person name="Warris S."/>
            <person name="Nguyen H.D.T."/>
            <person name="van Gent-Pelzer M.P.E."/>
            <person name="Joly D.L."/>
            <person name="van de Geest H.C."/>
            <person name="Bonants P.J.M."/>
            <person name="Smith D.S."/>
            <person name="Levesque C.A."/>
            <person name="van der Lee T.A.J."/>
        </authorList>
    </citation>
    <scope>NUCLEOTIDE SEQUENCE [LARGE SCALE GENOMIC DNA]</scope>
    <source>
        <strain evidence="8 9">JEL517</strain>
    </source>
</reference>
<accession>A0A507C5I1</accession>
<proteinExistence type="inferred from homology"/>
<dbReference type="GO" id="GO:0072583">
    <property type="term" value="P:clathrin-dependent endocytosis"/>
    <property type="evidence" value="ECO:0007669"/>
    <property type="project" value="TreeGrafter"/>
</dbReference>
<comment type="similarity">
    <text evidence="2 6">Belongs to the clathrin light chain family.</text>
</comment>
<comment type="caution">
    <text evidence="8">The sequence shown here is derived from an EMBL/GenBank/DDBJ whole genome shotgun (WGS) entry which is preliminary data.</text>
</comment>
<dbReference type="GO" id="GO:0006886">
    <property type="term" value="P:intracellular protein transport"/>
    <property type="evidence" value="ECO:0007669"/>
    <property type="project" value="InterPro"/>
</dbReference>
<dbReference type="GO" id="GO:0030132">
    <property type="term" value="C:clathrin coat of coated pit"/>
    <property type="evidence" value="ECO:0007669"/>
    <property type="project" value="InterPro"/>
</dbReference>
<evidence type="ECO:0000256" key="3">
    <source>
        <dbReference type="ARBA" id="ARBA00023136"/>
    </source>
</evidence>
<dbReference type="Pfam" id="PF01086">
    <property type="entry name" value="Clathrin_lg_ch"/>
    <property type="match status" value="1"/>
</dbReference>
<dbReference type="STRING" id="1806994.A0A507C5I1"/>
<feature type="compositionally biased region" description="Low complexity" evidence="7">
    <location>
        <begin position="65"/>
        <end position="76"/>
    </location>
</feature>
<dbReference type="GeneID" id="42005381"/>
<evidence type="ECO:0000256" key="6">
    <source>
        <dbReference type="RuleBase" id="RU363137"/>
    </source>
</evidence>
<evidence type="ECO:0000313" key="9">
    <source>
        <dbReference type="Proteomes" id="UP000319731"/>
    </source>
</evidence>
<keyword evidence="9" id="KW-1185">Reference proteome</keyword>
<keyword evidence="4 6" id="KW-0168">Coated pit</keyword>
<dbReference type="OrthoDB" id="5512at2759"/>
<protein>
    <recommendedName>
        <fullName evidence="6">Clathrin light chain</fullName>
    </recommendedName>
</protein>
<evidence type="ECO:0000256" key="7">
    <source>
        <dbReference type="SAM" id="MobiDB-lite"/>
    </source>
</evidence>
<keyword evidence="5 6" id="KW-0968">Cytoplasmic vesicle</keyword>
<dbReference type="PANTHER" id="PTHR10639:SF7">
    <property type="entry name" value="CLATHRIN LIGHT CHAIN"/>
    <property type="match status" value="1"/>
</dbReference>
<dbReference type="Proteomes" id="UP000319731">
    <property type="component" value="Unassembled WGS sequence"/>
</dbReference>
<evidence type="ECO:0000313" key="8">
    <source>
        <dbReference type="EMBL" id="TPX32803.1"/>
    </source>
</evidence>
<dbReference type="GO" id="GO:0005198">
    <property type="term" value="F:structural molecule activity"/>
    <property type="evidence" value="ECO:0007669"/>
    <property type="project" value="InterPro"/>
</dbReference>
<evidence type="ECO:0000256" key="5">
    <source>
        <dbReference type="ARBA" id="ARBA00023329"/>
    </source>
</evidence>
<comment type="function">
    <text evidence="6">Clathrin is the major protein of the polyhedral coat of coated pits and vesicles.</text>
</comment>
<dbReference type="GO" id="GO:0032050">
    <property type="term" value="F:clathrin heavy chain binding"/>
    <property type="evidence" value="ECO:0007669"/>
    <property type="project" value="TreeGrafter"/>
</dbReference>
<dbReference type="InterPro" id="IPR000996">
    <property type="entry name" value="Clathrin_L-chain"/>
</dbReference>
<feature type="compositionally biased region" description="Basic and acidic residues" evidence="7">
    <location>
        <begin position="141"/>
        <end position="156"/>
    </location>
</feature>
<dbReference type="GO" id="GO:0030130">
    <property type="term" value="C:clathrin coat of trans-Golgi network vesicle"/>
    <property type="evidence" value="ECO:0007669"/>
    <property type="project" value="InterPro"/>
</dbReference>
<feature type="region of interest" description="Disordered" evidence="7">
    <location>
        <begin position="164"/>
        <end position="205"/>
    </location>
</feature>
<organism evidence="8 9">
    <name type="scientific">Synchytrium microbalum</name>
    <dbReference type="NCBI Taxonomy" id="1806994"/>
    <lineage>
        <taxon>Eukaryota</taxon>
        <taxon>Fungi</taxon>
        <taxon>Fungi incertae sedis</taxon>
        <taxon>Chytridiomycota</taxon>
        <taxon>Chytridiomycota incertae sedis</taxon>
        <taxon>Chytridiomycetes</taxon>
        <taxon>Synchytriales</taxon>
        <taxon>Synchytriaceae</taxon>
        <taxon>Synchytrium</taxon>
    </lineage>
</organism>
<feature type="region of interest" description="Disordered" evidence="7">
    <location>
        <begin position="139"/>
        <end position="158"/>
    </location>
</feature>
<gene>
    <name evidence="8" type="ORF">SmJEL517_g04156</name>
</gene>
<dbReference type="EMBL" id="QEAO01000026">
    <property type="protein sequence ID" value="TPX32803.1"/>
    <property type="molecule type" value="Genomic_DNA"/>
</dbReference>
<comment type="subcellular location">
    <subcellularLocation>
        <location evidence="1 6">Cytoplasmic vesicle membrane</location>
        <topology evidence="1 6">Peripheral membrane protein</topology>
        <orientation evidence="1 6">Cytoplasmic side</orientation>
    </subcellularLocation>
    <subcellularLocation>
        <location evidence="6">Membrane</location>
        <location evidence="6">Coated pit</location>
        <topology evidence="6">Peripheral membrane protein</topology>
        <orientation evidence="6">Cytoplasmic side</orientation>
    </subcellularLocation>
    <text evidence="6">Cytoplasmic face of coated pits and vesicles.</text>
</comment>
<feature type="compositionally biased region" description="Polar residues" evidence="7">
    <location>
        <begin position="48"/>
        <end position="59"/>
    </location>
</feature>
<name>A0A507C5I1_9FUNG</name>